<gene>
    <name evidence="8" type="ORF">SCF082_LOCUS1434</name>
</gene>
<evidence type="ECO:0000256" key="6">
    <source>
        <dbReference type="SAM" id="SignalP"/>
    </source>
</evidence>
<comment type="caution">
    <text evidence="8">The sequence shown here is derived from an EMBL/GenBank/DDBJ whole genome shotgun (WGS) entry which is preliminary data.</text>
</comment>
<evidence type="ECO:0000256" key="1">
    <source>
        <dbReference type="ARBA" id="ARBA00022603"/>
    </source>
</evidence>
<keyword evidence="9" id="KW-1185">Reference proteome</keyword>
<dbReference type="SUPFAM" id="SSF53335">
    <property type="entry name" value="S-adenosyl-L-methionine-dependent methyltransferases"/>
    <property type="match status" value="1"/>
</dbReference>
<dbReference type="Gene3D" id="3.40.50.150">
    <property type="entry name" value="Vaccinia Virus protein VP39"/>
    <property type="match status" value="1"/>
</dbReference>
<evidence type="ECO:0000256" key="3">
    <source>
        <dbReference type="ARBA" id="ARBA00022691"/>
    </source>
</evidence>
<feature type="binding site" evidence="4">
    <location>
        <position position="500"/>
    </location>
    <ligand>
        <name>S-adenosyl-L-methionine</name>
        <dbReference type="ChEBI" id="CHEBI:59789"/>
    </ligand>
</feature>
<dbReference type="Gene3D" id="1.10.510.10">
    <property type="entry name" value="Transferase(Phosphotransferase) domain 1"/>
    <property type="match status" value="1"/>
</dbReference>
<feature type="compositionally biased region" description="Basic and acidic residues" evidence="5">
    <location>
        <begin position="793"/>
        <end position="803"/>
    </location>
</feature>
<evidence type="ECO:0000256" key="5">
    <source>
        <dbReference type="SAM" id="MobiDB-lite"/>
    </source>
</evidence>
<dbReference type="SMART" id="SM00220">
    <property type="entry name" value="S_TKc"/>
    <property type="match status" value="1"/>
</dbReference>
<reference evidence="8 9" key="1">
    <citation type="submission" date="2024-02" db="EMBL/GenBank/DDBJ databases">
        <authorList>
            <person name="Chen Y."/>
            <person name="Shah S."/>
            <person name="Dougan E. K."/>
            <person name="Thang M."/>
            <person name="Chan C."/>
        </authorList>
    </citation>
    <scope>NUCLEOTIDE SEQUENCE [LARGE SCALE GENOMIC DNA]</scope>
</reference>
<dbReference type="InterPro" id="IPR008271">
    <property type="entry name" value="Ser/Thr_kinase_AS"/>
</dbReference>
<dbReference type="PANTHER" id="PTHR11061:SF30">
    <property type="entry name" value="TRNA (URACIL(54)-C(5))-METHYLTRANSFERASE"/>
    <property type="match status" value="1"/>
</dbReference>
<sequence length="1151" mass="128831">HFLKLGPPLLAAAWWAGSMWLLRQMSQKLVCWRTLGQRSFATALQGFVHEETFVINSIKGRDQVIRGVPVAGVDENGHGTIHLHVRRDKQNYEFSFARALPGEKLNLIVTHVTKNRLKKKEIANFHLAIDERCSASIEEVTPRCQHFAEKCGGCSFQNLKYEAQLREKFELLKMRLKEYEVQVPRAPVDPPVPSPPFGWHARTEFRVFLRDGLQMGLHPEGSPVPVPLSRCHLHPEAAHEAFQALLTALRAAKCTPFDERTGRGWLRHVVLRSAHAAGLVESLATLVTVGEPPREVLNRVAVVAMQNAPRLVGVTWSTEGEESLKSPGWRSVGQQSHKVLAGRSYLMHDVVGMKLKISSEAFFRPNIFLAETLIQTVLEMSAVQPGDVVWDTFCGQGLFTSAFLQMHRDLQMVCIDRSLPALQKLQQNLAEWGHASSAEVLHGDLGIPAYLHRLTAADEAHEADLNFEDEVEEADIPFHDTPFQEKVPASLPAPQILLVDPGRNGMPKPFRRHLLDLEVARVVYISSGRALLRDLAYLTSRGYKLEEIKCFDLQPHTAKSLACPLHLLCWLLFHGSFTFHLLALGTMHCLGALTVYILVDEAELESFNVLSKLALEQKYMETMHCSLQGMLSSIFDASCICNDEGDIRCWAVSPNSGEAVSSMANVTNLLDLTEDCGEQGSLSEFLQRMSSKAASRTDRVETLTLKLKKNMEVKLSGIKVPARRHGNRRASKSSSNEENRMLIGLNISQISERSSSKGRIIDSPKYRKSTIEMRIGSSEGNIEEPPPRRMASKSREAREKEPPVRQLTVTDTECLADDEGRERNAQRPDVVLKRGTSRLHLRAKGSGMNLGMDCNKVVEETTETFVDAHEHYDMLEQLGRGSISTVRKAVRKKDGLVVSLKIAGSKDKSSLVEAEFKMLQSIKHRNIISSFDYFETSVSSILVLEYFAGSTMEDAVRQAAQGHLPELTSRELFRSLLSAVCYLHTSRIIHRDVKPSNVMVSVCLSDLRLLDFNVAKRLTEGGAMTMTGTRLYFAPEVINGEPPSEANDVWGCGICLFYMLAGRLPWKTLPESVFVDHPALKVTGSWCQNLSEPCKSVIRQCLTVDYHWRPPVRTIMMHEWFWADGFDPCSDADLNADITPSPSRSSRRTTL</sequence>
<feature type="binding site" evidence="4">
    <location>
        <position position="416"/>
    </location>
    <ligand>
        <name>S-adenosyl-L-methionine</name>
        <dbReference type="ChEBI" id="CHEBI:59789"/>
    </ligand>
</feature>
<dbReference type="InterPro" id="IPR000719">
    <property type="entry name" value="Prot_kinase_dom"/>
</dbReference>
<keyword evidence="2 4" id="KW-0808">Transferase</keyword>
<dbReference type="Proteomes" id="UP001642464">
    <property type="component" value="Unassembled WGS sequence"/>
</dbReference>
<evidence type="ECO:0000259" key="7">
    <source>
        <dbReference type="PROSITE" id="PS50011"/>
    </source>
</evidence>
<dbReference type="Pfam" id="PF00069">
    <property type="entry name" value="Pkinase"/>
    <property type="match status" value="1"/>
</dbReference>
<keyword evidence="3 4" id="KW-0949">S-adenosyl-L-methionine</keyword>
<keyword evidence="8" id="KW-0418">Kinase</keyword>
<feature type="signal peptide" evidence="6">
    <location>
        <begin position="1"/>
        <end position="27"/>
    </location>
</feature>
<evidence type="ECO:0000313" key="9">
    <source>
        <dbReference type="Proteomes" id="UP001642464"/>
    </source>
</evidence>
<dbReference type="InterPro" id="IPR029063">
    <property type="entry name" value="SAM-dependent_MTases_sf"/>
</dbReference>
<dbReference type="PROSITE" id="PS00108">
    <property type="entry name" value="PROTEIN_KINASE_ST"/>
    <property type="match status" value="1"/>
</dbReference>
<accession>A0ABP0HE98</accession>
<dbReference type="EMBL" id="CAXAMM010000692">
    <property type="protein sequence ID" value="CAK8988544.1"/>
    <property type="molecule type" value="Genomic_DNA"/>
</dbReference>
<proteinExistence type="inferred from homology"/>
<dbReference type="PROSITE" id="PS50011">
    <property type="entry name" value="PROTEIN_KINASE_DOM"/>
    <property type="match status" value="1"/>
</dbReference>
<dbReference type="Gene3D" id="2.40.50.1070">
    <property type="match status" value="1"/>
</dbReference>
<dbReference type="InterPro" id="IPR010280">
    <property type="entry name" value="U5_MeTrfase_fam"/>
</dbReference>
<comment type="caution">
    <text evidence="4">Lacks conserved residue(s) required for the propagation of feature annotation.</text>
</comment>
<evidence type="ECO:0000313" key="8">
    <source>
        <dbReference type="EMBL" id="CAK8988544.1"/>
    </source>
</evidence>
<feature type="non-terminal residue" evidence="8">
    <location>
        <position position="1"/>
    </location>
</feature>
<dbReference type="SUPFAM" id="SSF56112">
    <property type="entry name" value="Protein kinase-like (PK-like)"/>
    <property type="match status" value="1"/>
</dbReference>
<keyword evidence="6" id="KW-0732">Signal</keyword>
<feature type="binding site" evidence="4">
    <location>
        <position position="393"/>
    </location>
    <ligand>
        <name>S-adenosyl-L-methionine</name>
        <dbReference type="ChEBI" id="CHEBI:59789"/>
    </ligand>
</feature>
<dbReference type="GO" id="GO:0016301">
    <property type="term" value="F:kinase activity"/>
    <property type="evidence" value="ECO:0007669"/>
    <property type="project" value="UniProtKB-KW"/>
</dbReference>
<feature type="region of interest" description="Disordered" evidence="5">
    <location>
        <begin position="776"/>
        <end position="806"/>
    </location>
</feature>
<dbReference type="InterPro" id="IPR011009">
    <property type="entry name" value="Kinase-like_dom_sf"/>
</dbReference>
<evidence type="ECO:0000256" key="2">
    <source>
        <dbReference type="ARBA" id="ARBA00022679"/>
    </source>
</evidence>
<dbReference type="PROSITE" id="PS51687">
    <property type="entry name" value="SAM_MT_RNA_M5U"/>
    <property type="match status" value="1"/>
</dbReference>
<evidence type="ECO:0000256" key="4">
    <source>
        <dbReference type="PROSITE-ProRule" id="PRU01024"/>
    </source>
</evidence>
<feature type="chain" id="PRO_5047278392" evidence="6">
    <location>
        <begin position="28"/>
        <end position="1151"/>
    </location>
</feature>
<name>A0ABP0HE98_9DINO</name>
<organism evidence="8 9">
    <name type="scientific">Durusdinium trenchii</name>
    <dbReference type="NCBI Taxonomy" id="1381693"/>
    <lineage>
        <taxon>Eukaryota</taxon>
        <taxon>Sar</taxon>
        <taxon>Alveolata</taxon>
        <taxon>Dinophyceae</taxon>
        <taxon>Suessiales</taxon>
        <taxon>Symbiodiniaceae</taxon>
        <taxon>Durusdinium</taxon>
    </lineage>
</organism>
<protein>
    <submittedName>
        <fullName evidence="8">Probable serine/threonine-protein kinase fhkD (Forkhead-associated kinase protein D)</fullName>
    </submittedName>
</protein>
<feature type="domain" description="Protein kinase" evidence="7">
    <location>
        <begin position="872"/>
        <end position="1121"/>
    </location>
</feature>
<keyword evidence="1 4" id="KW-0489">Methyltransferase</keyword>
<comment type="similarity">
    <text evidence="4">Belongs to the class I-like SAM-binding methyltransferase superfamily. RNA M5U methyltransferase family.</text>
</comment>
<dbReference type="PANTHER" id="PTHR11061">
    <property type="entry name" value="RNA M5U METHYLTRANSFERASE"/>
    <property type="match status" value="1"/>
</dbReference>